<feature type="region of interest" description="Disordered" evidence="2">
    <location>
        <begin position="1"/>
        <end position="31"/>
    </location>
</feature>
<dbReference type="SMART" id="SM00338">
    <property type="entry name" value="BRLZ"/>
    <property type="match status" value="1"/>
</dbReference>
<accession>A0AAV8V1P9</accession>
<feature type="region of interest" description="Disordered" evidence="2">
    <location>
        <begin position="79"/>
        <end position="99"/>
    </location>
</feature>
<feature type="compositionally biased region" description="Polar residues" evidence="2">
    <location>
        <begin position="11"/>
        <end position="29"/>
    </location>
</feature>
<dbReference type="InterPro" id="IPR004827">
    <property type="entry name" value="bZIP"/>
</dbReference>
<evidence type="ECO:0000256" key="2">
    <source>
        <dbReference type="SAM" id="MobiDB-lite"/>
    </source>
</evidence>
<dbReference type="GO" id="GO:0003700">
    <property type="term" value="F:DNA-binding transcription factor activity"/>
    <property type="evidence" value="ECO:0007669"/>
    <property type="project" value="InterPro"/>
</dbReference>
<dbReference type="InterPro" id="IPR046347">
    <property type="entry name" value="bZIP_sf"/>
</dbReference>
<keyword evidence="5" id="KW-1185">Reference proteome</keyword>
<keyword evidence="1" id="KW-0175">Coiled coil</keyword>
<evidence type="ECO:0000256" key="1">
    <source>
        <dbReference type="SAM" id="Coils"/>
    </source>
</evidence>
<evidence type="ECO:0000313" key="5">
    <source>
        <dbReference type="Proteomes" id="UP001157974"/>
    </source>
</evidence>
<feature type="coiled-coil region" evidence="1">
    <location>
        <begin position="169"/>
        <end position="201"/>
    </location>
</feature>
<dbReference type="SUPFAM" id="SSF57959">
    <property type="entry name" value="Leucine zipper domain"/>
    <property type="match status" value="1"/>
</dbReference>
<feature type="domain" description="BZIP" evidence="3">
    <location>
        <begin position="144"/>
        <end position="187"/>
    </location>
</feature>
<feature type="compositionally biased region" description="Polar residues" evidence="2">
    <location>
        <begin position="118"/>
        <end position="141"/>
    </location>
</feature>
<comment type="caution">
    <text evidence="4">The sequence shown here is derived from an EMBL/GenBank/DDBJ whole genome shotgun (WGS) entry which is preliminary data.</text>
</comment>
<evidence type="ECO:0000259" key="3">
    <source>
        <dbReference type="PROSITE" id="PS50217"/>
    </source>
</evidence>
<name>A0AAV8V1P9_9RHOD</name>
<dbReference type="Pfam" id="PF07716">
    <property type="entry name" value="bZIP_2"/>
    <property type="match status" value="1"/>
</dbReference>
<dbReference type="AlphaFoldDB" id="A0AAV8V1P9"/>
<dbReference type="PROSITE" id="PS50217">
    <property type="entry name" value="BZIP"/>
    <property type="match status" value="1"/>
</dbReference>
<organism evidence="4 5">
    <name type="scientific">Rhodosorus marinus</name>
    <dbReference type="NCBI Taxonomy" id="101924"/>
    <lineage>
        <taxon>Eukaryota</taxon>
        <taxon>Rhodophyta</taxon>
        <taxon>Stylonematophyceae</taxon>
        <taxon>Stylonematales</taxon>
        <taxon>Stylonemataceae</taxon>
        <taxon>Rhodosorus</taxon>
    </lineage>
</organism>
<dbReference type="EMBL" id="JAMWBK010000003">
    <property type="protein sequence ID" value="KAJ8907107.1"/>
    <property type="molecule type" value="Genomic_DNA"/>
</dbReference>
<dbReference type="Proteomes" id="UP001157974">
    <property type="component" value="Unassembled WGS sequence"/>
</dbReference>
<gene>
    <name evidence="4" type="ORF">NDN08_003589</name>
</gene>
<feature type="compositionally biased region" description="Polar residues" evidence="2">
    <location>
        <begin position="82"/>
        <end position="99"/>
    </location>
</feature>
<proteinExistence type="predicted"/>
<evidence type="ECO:0000313" key="4">
    <source>
        <dbReference type="EMBL" id="KAJ8907107.1"/>
    </source>
</evidence>
<feature type="region of interest" description="Disordered" evidence="2">
    <location>
        <begin position="115"/>
        <end position="153"/>
    </location>
</feature>
<sequence length="251" mass="28003">MDDENTRRYQLYQTSQNTRQVLGSPSPDSESLDLCSLSAPLPMSDKLVSANEECSSARDNSELQRGRLELDALLERVGEGHSGSTEYPNASCGFSSQTESLSGKTVDTMAIKVPACQPSGQPRSTSPSITPNQSDVSTGNDHPSRAKARRNENNRIAAARLRKKKRAHVERLQEQLGTLSALNAQLQVSQLQATARAIENKNRMRDANKLLKDKVTERKFHLAWVLMKGQQFVVEERRKRRLRQSEGRLST</sequence>
<reference evidence="4 5" key="1">
    <citation type="journal article" date="2023" name="Nat. Commun.">
        <title>Origin of minicircular mitochondrial genomes in red algae.</title>
        <authorList>
            <person name="Lee Y."/>
            <person name="Cho C.H."/>
            <person name="Lee Y.M."/>
            <person name="Park S.I."/>
            <person name="Yang J.H."/>
            <person name="West J.A."/>
            <person name="Bhattacharya D."/>
            <person name="Yoon H.S."/>
        </authorList>
    </citation>
    <scope>NUCLEOTIDE SEQUENCE [LARGE SCALE GENOMIC DNA]</scope>
    <source>
        <strain evidence="4 5">CCMP1338</strain>
        <tissue evidence="4">Whole cell</tissue>
    </source>
</reference>
<protein>
    <recommendedName>
        <fullName evidence="3">BZIP domain-containing protein</fullName>
    </recommendedName>
</protein>
<dbReference type="Gene3D" id="1.20.5.170">
    <property type="match status" value="1"/>
</dbReference>
<dbReference type="CDD" id="cd14686">
    <property type="entry name" value="bZIP"/>
    <property type="match status" value="1"/>
</dbReference>